<keyword evidence="1" id="KW-0677">Repeat</keyword>
<dbReference type="InterPro" id="IPR004087">
    <property type="entry name" value="KH_dom"/>
</dbReference>
<dbReference type="PROSITE" id="PS50020">
    <property type="entry name" value="WW_DOMAIN_2"/>
    <property type="match status" value="1"/>
</dbReference>
<dbReference type="PANTHER" id="PTHR10288">
    <property type="entry name" value="KH DOMAIN CONTAINING RNA BINDING PROTEIN"/>
    <property type="match status" value="1"/>
</dbReference>
<accession>A0AAD7U9I7</accession>
<dbReference type="CDD" id="cd00105">
    <property type="entry name" value="KH-I"/>
    <property type="match status" value="2"/>
</dbReference>
<dbReference type="GO" id="GO:0003723">
    <property type="term" value="F:RNA binding"/>
    <property type="evidence" value="ECO:0007669"/>
    <property type="project" value="UniProtKB-UniRule"/>
</dbReference>
<dbReference type="EMBL" id="JAQMWT010000478">
    <property type="protein sequence ID" value="KAJ8600791.1"/>
    <property type="molecule type" value="Genomic_DNA"/>
</dbReference>
<dbReference type="Gene3D" id="3.30.1370.10">
    <property type="entry name" value="K Homology domain, type 1"/>
    <property type="match status" value="2"/>
</dbReference>
<dbReference type="InterPro" id="IPR001202">
    <property type="entry name" value="WW_dom"/>
</dbReference>
<dbReference type="SUPFAM" id="SSF54791">
    <property type="entry name" value="Eukaryotic type KH-domain (KH-domain type I)"/>
    <property type="match status" value="2"/>
</dbReference>
<dbReference type="SUPFAM" id="SSF51045">
    <property type="entry name" value="WW domain"/>
    <property type="match status" value="1"/>
</dbReference>
<dbReference type="CDD" id="cd00201">
    <property type="entry name" value="WW"/>
    <property type="match status" value="1"/>
</dbReference>
<proteinExistence type="predicted"/>
<dbReference type="InterPro" id="IPR036612">
    <property type="entry name" value="KH_dom_type_1_sf"/>
</dbReference>
<organism evidence="4 5">
    <name type="scientific">Chrysophaeum taylorii</name>
    <dbReference type="NCBI Taxonomy" id="2483200"/>
    <lineage>
        <taxon>Eukaryota</taxon>
        <taxon>Sar</taxon>
        <taxon>Stramenopiles</taxon>
        <taxon>Ochrophyta</taxon>
        <taxon>Pelagophyceae</taxon>
        <taxon>Pelagomonadales</taxon>
        <taxon>Pelagomonadaceae</taxon>
        <taxon>Chrysophaeum</taxon>
    </lineage>
</organism>
<dbReference type="Pfam" id="PF00013">
    <property type="entry name" value="KH_1"/>
    <property type="match status" value="2"/>
</dbReference>
<dbReference type="InterPro" id="IPR004088">
    <property type="entry name" value="KH_dom_type_1"/>
</dbReference>
<dbReference type="Gene3D" id="2.20.70.10">
    <property type="match status" value="1"/>
</dbReference>
<comment type="caution">
    <text evidence="4">The sequence shown here is derived from an EMBL/GenBank/DDBJ whole genome shotgun (WGS) entry which is preliminary data.</text>
</comment>
<evidence type="ECO:0000256" key="2">
    <source>
        <dbReference type="PROSITE-ProRule" id="PRU00117"/>
    </source>
</evidence>
<dbReference type="AlphaFoldDB" id="A0AAD7U9I7"/>
<dbReference type="Proteomes" id="UP001230188">
    <property type="component" value="Unassembled WGS sequence"/>
</dbReference>
<dbReference type="PROSITE" id="PS50084">
    <property type="entry name" value="KH_TYPE_1"/>
    <property type="match status" value="1"/>
</dbReference>
<protein>
    <recommendedName>
        <fullName evidence="3">WW domain-containing protein</fullName>
    </recommendedName>
</protein>
<evidence type="ECO:0000313" key="5">
    <source>
        <dbReference type="Proteomes" id="UP001230188"/>
    </source>
</evidence>
<reference evidence="4" key="1">
    <citation type="submission" date="2023-01" db="EMBL/GenBank/DDBJ databases">
        <title>Metagenome sequencing of chrysophaentin producing Chrysophaeum taylorii.</title>
        <authorList>
            <person name="Davison J."/>
            <person name="Bewley C."/>
        </authorList>
    </citation>
    <scope>NUCLEOTIDE SEQUENCE</scope>
    <source>
        <strain evidence="4">NIES-1699</strain>
    </source>
</reference>
<keyword evidence="2" id="KW-0694">RNA-binding</keyword>
<evidence type="ECO:0000256" key="1">
    <source>
        <dbReference type="ARBA" id="ARBA00022737"/>
    </source>
</evidence>
<gene>
    <name evidence="4" type="ORF">CTAYLR_010806</name>
</gene>
<keyword evidence="5" id="KW-1185">Reference proteome</keyword>
<evidence type="ECO:0000313" key="4">
    <source>
        <dbReference type="EMBL" id="KAJ8600791.1"/>
    </source>
</evidence>
<dbReference type="SMART" id="SM00322">
    <property type="entry name" value="KH"/>
    <property type="match status" value="2"/>
</dbReference>
<dbReference type="InterPro" id="IPR036020">
    <property type="entry name" value="WW_dom_sf"/>
</dbReference>
<feature type="domain" description="WW" evidence="3">
    <location>
        <begin position="195"/>
        <end position="227"/>
    </location>
</feature>
<sequence length="227" mass="25044">MGEEDMAAFVDELKRAALAPQETYAPDGTPLVKHVIECKAADVAYIIGLRGERVSVFEQQSGAKVRVCYDVMRNRSVPATARVVIEGTSTTVHTAAAIVEQELEKVRSPRRVPCPRSLIGKVIGRNGERVKEIQVVSGATVQVDQRGDPCVVEISGGPQELSRASELVAASMEGRYASSLNRYNDAVPQAVDPYKELDRNWFPARDDLGRVYWYNATTGHAQWNRPF</sequence>
<name>A0AAD7U9I7_9STRA</name>
<evidence type="ECO:0000259" key="3">
    <source>
        <dbReference type="PROSITE" id="PS50020"/>
    </source>
</evidence>